<sequence length="65" mass="7413">MNNTPNTDIEREAFIKPVTTNSIVKRTEDYFFVTRVVDVLDDIYYLVEGVSVPASSFINDSIPKK</sequence>
<dbReference type="Proteomes" id="UP000318010">
    <property type="component" value="Unassembled WGS sequence"/>
</dbReference>
<name>A0A563U6E4_9SPHI</name>
<keyword evidence="2" id="KW-1185">Reference proteome</keyword>
<evidence type="ECO:0000313" key="2">
    <source>
        <dbReference type="Proteomes" id="UP000318010"/>
    </source>
</evidence>
<evidence type="ECO:0000313" key="1">
    <source>
        <dbReference type="EMBL" id="TWR26921.1"/>
    </source>
</evidence>
<protein>
    <submittedName>
        <fullName evidence="1">Uncharacterized protein</fullName>
    </submittedName>
</protein>
<comment type="caution">
    <text evidence="1">The sequence shown here is derived from an EMBL/GenBank/DDBJ whole genome shotgun (WGS) entry which is preliminary data.</text>
</comment>
<dbReference type="RefSeq" id="WP_146270036.1">
    <property type="nucleotide sequence ID" value="NZ_VOEI01000002.1"/>
</dbReference>
<dbReference type="AlphaFoldDB" id="A0A563U6E4"/>
<reference evidence="1 2" key="1">
    <citation type="submission" date="2019-07" db="EMBL/GenBank/DDBJ databases">
        <authorList>
            <person name="Kim J."/>
        </authorList>
    </citation>
    <scope>NUCLEOTIDE SEQUENCE [LARGE SCALE GENOMIC DNA]</scope>
    <source>
        <strain evidence="1 2">MJ1a</strain>
    </source>
</reference>
<gene>
    <name evidence="1" type="ORF">FPZ42_07755</name>
</gene>
<accession>A0A563U6E4</accession>
<organism evidence="1 2">
    <name type="scientific">Mucilaginibacter achroorhodeus</name>
    <dbReference type="NCBI Taxonomy" id="2599294"/>
    <lineage>
        <taxon>Bacteria</taxon>
        <taxon>Pseudomonadati</taxon>
        <taxon>Bacteroidota</taxon>
        <taxon>Sphingobacteriia</taxon>
        <taxon>Sphingobacteriales</taxon>
        <taxon>Sphingobacteriaceae</taxon>
        <taxon>Mucilaginibacter</taxon>
    </lineage>
</organism>
<dbReference type="EMBL" id="VOEI01000002">
    <property type="protein sequence ID" value="TWR26921.1"/>
    <property type="molecule type" value="Genomic_DNA"/>
</dbReference>
<proteinExistence type="predicted"/>